<evidence type="ECO:0000313" key="2">
    <source>
        <dbReference type="EMBL" id="PIP21349.1"/>
    </source>
</evidence>
<reference evidence="2 3" key="1">
    <citation type="submission" date="2017-09" db="EMBL/GenBank/DDBJ databases">
        <title>Depth-based differentiation of microbial function through sediment-hosted aquifers and enrichment of novel symbionts in the deep terrestrial subsurface.</title>
        <authorList>
            <person name="Probst A.J."/>
            <person name="Ladd B."/>
            <person name="Jarett J.K."/>
            <person name="Geller-Mcgrath D.E."/>
            <person name="Sieber C.M."/>
            <person name="Emerson J.B."/>
            <person name="Anantharaman K."/>
            <person name="Thomas B.C."/>
            <person name="Malmstrom R."/>
            <person name="Stieglmeier M."/>
            <person name="Klingl A."/>
            <person name="Woyke T."/>
            <person name="Ryan C.M."/>
            <person name="Banfield J.F."/>
        </authorList>
    </citation>
    <scope>NUCLEOTIDE SEQUENCE [LARGE SCALE GENOMIC DNA]</scope>
    <source>
        <strain evidence="2">CG23_combo_of_CG06-09_8_20_14_all_40_13</strain>
    </source>
</reference>
<evidence type="ECO:0000259" key="1">
    <source>
        <dbReference type="Pfam" id="PF12705"/>
    </source>
</evidence>
<gene>
    <name evidence="2" type="ORF">COX39_03250</name>
</gene>
<evidence type="ECO:0000313" key="3">
    <source>
        <dbReference type="Proteomes" id="UP000231567"/>
    </source>
</evidence>
<dbReference type="InterPro" id="IPR011335">
    <property type="entry name" value="Restrct_endonuc-II-like"/>
</dbReference>
<dbReference type="EMBL" id="PCRM01000044">
    <property type="protein sequence ID" value="PIP21349.1"/>
    <property type="molecule type" value="Genomic_DNA"/>
</dbReference>
<sequence length="313" mass="36795">MRISFSSIETFNLCPLKYKFRVIDRIKVPEKVELWFGNLMHSLLFETLKKDPILPSEDELVAKLKLNWRPDIFERPDDSQSYLAAGEKMLRNFLANYKPGLTNIVALEKRFFLPFNEHQITGMIDRIDKLPLGGFQIIDYKTSKNMKSQEQTDTDLQLSFYNWATKQLWPGAEEIKLTFHFLKHNEKISTTRSDEQTEKYMADVARTITKIEKNVAENNFPPKINNLCSWCEYAHLCPMQKHKTLPAQTQKDEKIDEIASEYITNSKRQKELETKINQFLDQKKLERFFNEQGIITRKKGKFSVSKPEENLLS</sequence>
<proteinExistence type="predicted"/>
<organism evidence="2 3">
    <name type="scientific">Candidatus Nealsonbacteria bacterium CG23_combo_of_CG06-09_8_20_14_all_40_13</name>
    <dbReference type="NCBI Taxonomy" id="1974724"/>
    <lineage>
        <taxon>Bacteria</taxon>
        <taxon>Candidatus Nealsoniibacteriota</taxon>
    </lineage>
</organism>
<comment type="caution">
    <text evidence="2">The sequence shown here is derived from an EMBL/GenBank/DDBJ whole genome shotgun (WGS) entry which is preliminary data.</text>
</comment>
<dbReference type="Pfam" id="PF12705">
    <property type="entry name" value="PDDEXK_1"/>
    <property type="match status" value="1"/>
</dbReference>
<dbReference type="AlphaFoldDB" id="A0A2G9YQ13"/>
<protein>
    <recommendedName>
        <fullName evidence="1">PD-(D/E)XK endonuclease-like domain-containing protein</fullName>
    </recommendedName>
</protein>
<dbReference type="Gene3D" id="3.90.320.10">
    <property type="match status" value="1"/>
</dbReference>
<dbReference type="SUPFAM" id="SSF52980">
    <property type="entry name" value="Restriction endonuclease-like"/>
    <property type="match status" value="1"/>
</dbReference>
<dbReference type="Proteomes" id="UP000231567">
    <property type="component" value="Unassembled WGS sequence"/>
</dbReference>
<dbReference type="InterPro" id="IPR038726">
    <property type="entry name" value="PDDEXK_AddAB-type"/>
</dbReference>
<name>A0A2G9YQ13_9BACT</name>
<feature type="domain" description="PD-(D/E)XK endonuclease-like" evidence="1">
    <location>
        <begin position="2"/>
        <end position="238"/>
    </location>
</feature>
<dbReference type="InterPro" id="IPR011604">
    <property type="entry name" value="PDDEXK-like_dom_sf"/>
</dbReference>
<accession>A0A2G9YQ13</accession>